<dbReference type="Gene3D" id="3.30.2350.10">
    <property type="entry name" value="Pseudouridine synthase"/>
    <property type="match status" value="1"/>
</dbReference>
<accession>A0A831W919</accession>
<organism evidence="2">
    <name type="scientific">Thiolapillus brandeum</name>
    <dbReference type="NCBI Taxonomy" id="1076588"/>
    <lineage>
        <taxon>Bacteria</taxon>
        <taxon>Pseudomonadati</taxon>
        <taxon>Pseudomonadota</taxon>
        <taxon>Gammaproteobacteria</taxon>
        <taxon>Chromatiales</taxon>
        <taxon>Sedimenticolaceae</taxon>
        <taxon>Thiolapillus</taxon>
    </lineage>
</organism>
<name>A0A831W919_9GAMM</name>
<dbReference type="Proteomes" id="UP000886339">
    <property type="component" value="Unassembled WGS sequence"/>
</dbReference>
<dbReference type="GO" id="GO:0009982">
    <property type="term" value="F:pseudouridine synthase activity"/>
    <property type="evidence" value="ECO:0007669"/>
    <property type="project" value="InterPro"/>
</dbReference>
<dbReference type="Pfam" id="PF00849">
    <property type="entry name" value="PseudoU_synth_2"/>
    <property type="match status" value="1"/>
</dbReference>
<dbReference type="GO" id="GO:0140098">
    <property type="term" value="F:catalytic activity, acting on RNA"/>
    <property type="evidence" value="ECO:0007669"/>
    <property type="project" value="UniProtKB-ARBA"/>
</dbReference>
<dbReference type="InterPro" id="IPR020103">
    <property type="entry name" value="PsdUridine_synth_cat_dom_sf"/>
</dbReference>
<protein>
    <submittedName>
        <fullName evidence="2">RluA family pseudouridine synthase</fullName>
    </submittedName>
</protein>
<dbReference type="CDD" id="cd02869">
    <property type="entry name" value="PseudoU_synth_RluA_like"/>
    <property type="match status" value="1"/>
</dbReference>
<evidence type="ECO:0000259" key="1">
    <source>
        <dbReference type="Pfam" id="PF00849"/>
    </source>
</evidence>
<dbReference type="InterPro" id="IPR050188">
    <property type="entry name" value="RluA_PseudoU_synthase"/>
</dbReference>
<dbReference type="GO" id="GO:0003723">
    <property type="term" value="F:RNA binding"/>
    <property type="evidence" value="ECO:0007669"/>
    <property type="project" value="InterPro"/>
</dbReference>
<feature type="domain" description="Pseudouridine synthase RsuA/RluA-like" evidence="1">
    <location>
        <begin position="94"/>
        <end position="228"/>
    </location>
</feature>
<dbReference type="GO" id="GO:0001522">
    <property type="term" value="P:pseudouridine synthesis"/>
    <property type="evidence" value="ECO:0007669"/>
    <property type="project" value="InterPro"/>
</dbReference>
<reference evidence="2" key="1">
    <citation type="journal article" date="2020" name="mSystems">
        <title>Genome- and Community-Level Interaction Insights into Carbon Utilization and Element Cycling Functions of Hydrothermarchaeota in Hydrothermal Sediment.</title>
        <authorList>
            <person name="Zhou Z."/>
            <person name="Liu Y."/>
            <person name="Xu W."/>
            <person name="Pan J."/>
            <person name="Luo Z.H."/>
            <person name="Li M."/>
        </authorList>
    </citation>
    <scope>NUCLEOTIDE SEQUENCE [LARGE SCALE GENOMIC DNA]</scope>
    <source>
        <strain evidence="2">HyVt-458</strain>
    </source>
</reference>
<gene>
    <name evidence="2" type="ORF">ENJ12_11650</name>
</gene>
<evidence type="ECO:0000313" key="2">
    <source>
        <dbReference type="EMBL" id="HEC07503.1"/>
    </source>
</evidence>
<dbReference type="PANTHER" id="PTHR21600">
    <property type="entry name" value="MITOCHONDRIAL RNA PSEUDOURIDINE SYNTHASE"/>
    <property type="match status" value="1"/>
</dbReference>
<dbReference type="AlphaFoldDB" id="A0A831W919"/>
<dbReference type="GO" id="GO:0006396">
    <property type="term" value="P:RNA processing"/>
    <property type="evidence" value="ECO:0007669"/>
    <property type="project" value="UniProtKB-ARBA"/>
</dbReference>
<proteinExistence type="predicted"/>
<dbReference type="SUPFAM" id="SSF55120">
    <property type="entry name" value="Pseudouridine synthase"/>
    <property type="match status" value="1"/>
</dbReference>
<comment type="caution">
    <text evidence="2">The sequence shown here is derived from an EMBL/GenBank/DDBJ whole genome shotgun (WGS) entry which is preliminary data.</text>
</comment>
<dbReference type="InterPro" id="IPR006145">
    <property type="entry name" value="PsdUridine_synth_RsuA/RluA"/>
</dbReference>
<dbReference type="EMBL" id="DRLF01000400">
    <property type="protein sequence ID" value="HEC07503.1"/>
    <property type="molecule type" value="Genomic_DNA"/>
</dbReference>
<sequence>MTEKRTTMEIHMAVKTADIKAVDLLVEASGLSRGQVKKAMKNGAAWLERQGHVQRLRRADRRLLSGDELHLYYNAHIQQQMPPPAQLIADEGEYSVWFKPSGMYSQGSKWGDHCTVGRWAEQHLRPQRNAFVVHRLDRAASGLMLLAHSKKVAAALSALFRQRTVNKQYRVKVWGAFPGDNVHIDAPLDGKPAVSRVSLLNYDPGRNQSLLQVDIDTGRKHQIRRHLADRGFPVVGDRLYGRGDGEQDLQLQAVYLAFDCPLSGERREYRLPEALII</sequence>